<dbReference type="GO" id="GO:0004519">
    <property type="term" value="F:endonuclease activity"/>
    <property type="evidence" value="ECO:0007669"/>
    <property type="project" value="UniProtKB-KW"/>
</dbReference>
<gene>
    <name evidence="3" type="ORF">DW206_19525</name>
    <name evidence="2" type="ORF">PQ628_19615</name>
</gene>
<keyword evidence="2" id="KW-0378">Hydrolase</keyword>
<dbReference type="PROSITE" id="PS51257">
    <property type="entry name" value="PROKAR_LIPOPROTEIN"/>
    <property type="match status" value="1"/>
</dbReference>
<comment type="caution">
    <text evidence="3">The sequence shown here is derived from an EMBL/GenBank/DDBJ whole genome shotgun (WGS) entry which is preliminary data.</text>
</comment>
<dbReference type="AlphaFoldDB" id="A0A1Y4PMH1"/>
<proteinExistence type="predicted"/>
<reference evidence="3 4" key="1">
    <citation type="submission" date="2018-08" db="EMBL/GenBank/DDBJ databases">
        <title>A genome reference for cultivated species of the human gut microbiota.</title>
        <authorList>
            <person name="Zou Y."/>
            <person name="Xue W."/>
            <person name="Luo G."/>
        </authorList>
    </citation>
    <scope>NUCLEOTIDE SEQUENCE [LARGE SCALE GENOMIC DNA]</scope>
    <source>
        <strain evidence="3 4">AM17-48</strain>
    </source>
</reference>
<dbReference type="Proteomes" id="UP000283329">
    <property type="component" value="Unassembled WGS sequence"/>
</dbReference>
<keyword evidence="2" id="KW-0540">Nuclease</keyword>
<dbReference type="InterPro" id="IPR036691">
    <property type="entry name" value="Endo/exonu/phosph_ase_sf"/>
</dbReference>
<dbReference type="Pfam" id="PF03372">
    <property type="entry name" value="Exo_endo_phos"/>
    <property type="match status" value="1"/>
</dbReference>
<keyword evidence="2" id="KW-0255">Endonuclease</keyword>
<dbReference type="Gene3D" id="3.60.10.10">
    <property type="entry name" value="Endonuclease/exonuclease/phosphatase"/>
    <property type="match status" value="1"/>
</dbReference>
<evidence type="ECO:0000313" key="4">
    <source>
        <dbReference type="Proteomes" id="UP000283329"/>
    </source>
</evidence>
<protein>
    <submittedName>
        <fullName evidence="2">Endonuclease/exonuclease/phosphatase family protein</fullName>
    </submittedName>
</protein>
<sequence>MKYLNILLIILPFIFSCSSDTPENDKEKIPPIIDTSIRVGTFNVDVGQTATAEEIALSLKSFYLDILSLEECPILIDKNSGVEEFYSIIGKALGMEYFYIGDISSGNHWIEWGKDKTGKYAGKYKVILSKTPILQSKEFALEGKGWTHSSTIRIETKIKNKELTFYSLHIPGSAGVVEGSVMKNLVDVVLMKDTSKRIIVMGDFNDLPETNAMQYIFNSGFKSVWDDVEDAEQYIDKYKYGQIDNILINKNSGMKAEIAYSIFKKDISLSDHPFLWSKIIIGE</sequence>
<dbReference type="EMBL" id="JAQQPO010000026">
    <property type="protein sequence ID" value="MDC7960407.1"/>
    <property type="molecule type" value="Genomic_DNA"/>
</dbReference>
<evidence type="ECO:0000313" key="3">
    <source>
        <dbReference type="EMBL" id="RHH42139.1"/>
    </source>
</evidence>
<feature type="domain" description="Endonuclease/exonuclease/phosphatase" evidence="1">
    <location>
        <begin position="40"/>
        <end position="221"/>
    </location>
</feature>
<accession>A0A1Y4PMH1</accession>
<dbReference type="EMBL" id="QRJR01000024">
    <property type="protein sequence ID" value="RHH42139.1"/>
    <property type="molecule type" value="Genomic_DNA"/>
</dbReference>
<evidence type="ECO:0000313" key="2">
    <source>
        <dbReference type="EMBL" id="MDC7960407.1"/>
    </source>
</evidence>
<dbReference type="Proteomes" id="UP001215078">
    <property type="component" value="Unassembled WGS sequence"/>
</dbReference>
<organism evidence="3 4">
    <name type="scientific">Bacteroides ovatus</name>
    <dbReference type="NCBI Taxonomy" id="28116"/>
    <lineage>
        <taxon>Bacteria</taxon>
        <taxon>Pseudomonadati</taxon>
        <taxon>Bacteroidota</taxon>
        <taxon>Bacteroidia</taxon>
        <taxon>Bacteroidales</taxon>
        <taxon>Bacteroidaceae</taxon>
        <taxon>Bacteroides</taxon>
    </lineage>
</organism>
<dbReference type="RefSeq" id="WP_004325426.1">
    <property type="nucleotide sequence ID" value="NZ_BAABYV010000001.1"/>
</dbReference>
<dbReference type="SUPFAM" id="SSF56219">
    <property type="entry name" value="DNase I-like"/>
    <property type="match status" value="1"/>
</dbReference>
<name>A0A1Y4PMH1_BACOV</name>
<reference evidence="2" key="2">
    <citation type="submission" date="2022-10" db="EMBL/GenBank/DDBJ databases">
        <title>Human gut microbiome strain richness.</title>
        <authorList>
            <person name="Chen-Liaw A."/>
        </authorList>
    </citation>
    <scope>NUCLEOTIDE SEQUENCE</scope>
    <source>
        <strain evidence="2">RTP21484st1_H8_RTP21484_190118</strain>
    </source>
</reference>
<dbReference type="InterPro" id="IPR005135">
    <property type="entry name" value="Endo/exonuclease/phosphatase"/>
</dbReference>
<evidence type="ECO:0000259" key="1">
    <source>
        <dbReference type="Pfam" id="PF03372"/>
    </source>
</evidence>